<dbReference type="EMBL" id="JXST01000036">
    <property type="protein sequence ID" value="KIU14859.1"/>
    <property type="molecule type" value="Genomic_DNA"/>
</dbReference>
<dbReference type="Gene3D" id="2.30.110.10">
    <property type="entry name" value="Electron Transport, Fmn-binding Protein, Chain A"/>
    <property type="match status" value="1"/>
</dbReference>
<accession>A0A0D1JQI7</accession>
<name>A0A0D1JQI7_9MYCO</name>
<evidence type="ECO:0000313" key="1">
    <source>
        <dbReference type="EMBL" id="KIU14859.1"/>
    </source>
</evidence>
<evidence type="ECO:0008006" key="3">
    <source>
        <dbReference type="Google" id="ProtNLM"/>
    </source>
</evidence>
<reference evidence="1 2" key="1">
    <citation type="submission" date="2015-01" db="EMBL/GenBank/DDBJ databases">
        <title>Genome sequence of Mycobacterium llatzerense and Mycobacterium immunogenum recovered from brain abscess.</title>
        <authorList>
            <person name="Greninger A.L."/>
            <person name="Langelier C."/>
            <person name="Cunningham G."/>
            <person name="Chiu C.Y."/>
            <person name="Miller S."/>
        </authorList>
    </citation>
    <scope>NUCLEOTIDE SEQUENCE [LARGE SCALE GENOMIC DNA]</scope>
    <source>
        <strain evidence="1 2">CLUC14</strain>
    </source>
</reference>
<dbReference type="PANTHER" id="PTHR34071">
    <property type="entry name" value="5-NITROIMIDAZOLE ANTIBIOTICS RESISTANCE PROTEIN, NIMA-FAMILY-RELATED PROTEIN-RELATED"/>
    <property type="match status" value="1"/>
</dbReference>
<dbReference type="STRING" id="280871.TL10_22380"/>
<protein>
    <recommendedName>
        <fullName evidence="3">Flavin-nucleotide-binding protein</fullName>
    </recommendedName>
</protein>
<proteinExistence type="predicted"/>
<dbReference type="InterPro" id="IPR012349">
    <property type="entry name" value="Split_barrel_FMN-bd"/>
</dbReference>
<organism evidence="1 2">
    <name type="scientific">Mycolicibacterium llatzerense</name>
    <dbReference type="NCBI Taxonomy" id="280871"/>
    <lineage>
        <taxon>Bacteria</taxon>
        <taxon>Bacillati</taxon>
        <taxon>Actinomycetota</taxon>
        <taxon>Actinomycetes</taxon>
        <taxon>Mycobacteriales</taxon>
        <taxon>Mycobacteriaceae</taxon>
        <taxon>Mycolicibacterium</taxon>
    </lineage>
</organism>
<keyword evidence="2" id="KW-1185">Reference proteome</keyword>
<dbReference type="PATRIC" id="fig|280871.6.peg.4632"/>
<gene>
    <name evidence="1" type="ORF">TL10_22380</name>
</gene>
<dbReference type="Pfam" id="PF12900">
    <property type="entry name" value="Pyridox_ox_2"/>
    <property type="match status" value="1"/>
</dbReference>
<dbReference type="RefSeq" id="WP_043390220.1">
    <property type="nucleotide sequence ID" value="NZ_JXST01000036.1"/>
</dbReference>
<sequence>MEKLTRKYGRQSTARAALEEFLDEQWWGVLNVGAVARPNGKVRPLAVPTLYVRHEDRILIHGSTGAGALGVKGKGAQVAFCVTAMDALVVAHSTFDSSVHYRSAVLYGEAEPAGREDREALLERFSELLIPGRTAEVRAMLPKEIAATNVISLPIVDGDWVYKVNGGPVDEPDEETTAWAGIVPFSVTYGAPQRAEWSTAELPESVRAMVAAGGA</sequence>
<dbReference type="SUPFAM" id="SSF50475">
    <property type="entry name" value="FMN-binding split barrel"/>
    <property type="match status" value="1"/>
</dbReference>
<dbReference type="AlphaFoldDB" id="A0A0D1JQI7"/>
<dbReference type="PANTHER" id="PTHR34071:SF2">
    <property type="entry name" value="FLAVIN-NUCLEOTIDE-BINDING PROTEIN"/>
    <property type="match status" value="1"/>
</dbReference>
<evidence type="ECO:0000313" key="2">
    <source>
        <dbReference type="Proteomes" id="UP000032221"/>
    </source>
</evidence>
<dbReference type="OrthoDB" id="116031at2"/>
<comment type="caution">
    <text evidence="1">The sequence shown here is derived from an EMBL/GenBank/DDBJ whole genome shotgun (WGS) entry which is preliminary data.</text>
</comment>
<dbReference type="Proteomes" id="UP000032221">
    <property type="component" value="Unassembled WGS sequence"/>
</dbReference>
<dbReference type="InterPro" id="IPR024747">
    <property type="entry name" value="Pyridox_Oxase-rel"/>
</dbReference>